<accession>A0A1L4D3I4</accession>
<dbReference type="InterPro" id="IPR000515">
    <property type="entry name" value="MetI-like"/>
</dbReference>
<feature type="transmembrane region" description="Helical" evidence="7">
    <location>
        <begin position="134"/>
        <end position="157"/>
    </location>
</feature>
<dbReference type="SUPFAM" id="SSF161098">
    <property type="entry name" value="MetI-like"/>
    <property type="match status" value="1"/>
</dbReference>
<dbReference type="Pfam" id="PF00528">
    <property type="entry name" value="BPD_transp_1"/>
    <property type="match status" value="1"/>
</dbReference>
<evidence type="ECO:0000313" key="9">
    <source>
        <dbReference type="EMBL" id="APJ04766.1"/>
    </source>
</evidence>
<dbReference type="PROSITE" id="PS50928">
    <property type="entry name" value="ABC_TM1"/>
    <property type="match status" value="1"/>
</dbReference>
<proteinExistence type="inferred from homology"/>
<feature type="transmembrane region" description="Helical" evidence="7">
    <location>
        <begin position="227"/>
        <end position="253"/>
    </location>
</feature>
<keyword evidence="6 7" id="KW-0472">Membrane</keyword>
<reference evidence="9 10" key="1">
    <citation type="submission" date="2016-10" db="EMBL/GenBank/DDBJ databases">
        <title>Silvanigrella aquatica sp. nov., isolated from a freshwater lake located in the Black Forest, Germany, description of Silvanigrellaceae fam. nov., Silvanigrellales ord. nov., reclassification of the order Bdellovibrionales in the class Oligoflexia, reclassification of the families Bacteriovoracaceae and Halobacteriovoraceae in the new order Bacteriovoracales ord. nov., and reclassification of the family Pseudobacteriovoracaceae in the order Oligoflexiales.</title>
        <authorList>
            <person name="Hahn M.W."/>
            <person name="Schmidt J."/>
            <person name="Koll U."/>
            <person name="Rohde M."/>
            <person name="Verbag S."/>
            <person name="Pitt A."/>
            <person name="Nakai R."/>
            <person name="Naganuma T."/>
            <person name="Lang E."/>
        </authorList>
    </citation>
    <scope>NUCLEOTIDE SEQUENCE [LARGE SCALE GENOMIC DNA]</scope>
    <source>
        <strain evidence="9 10">MWH-Nonnen-W8red</strain>
    </source>
</reference>
<evidence type="ECO:0000256" key="5">
    <source>
        <dbReference type="ARBA" id="ARBA00022989"/>
    </source>
</evidence>
<dbReference type="PANTHER" id="PTHR43163:SF6">
    <property type="entry name" value="DIPEPTIDE TRANSPORT SYSTEM PERMEASE PROTEIN DPPB-RELATED"/>
    <property type="match status" value="1"/>
</dbReference>
<dbReference type="GO" id="GO:0055085">
    <property type="term" value="P:transmembrane transport"/>
    <property type="evidence" value="ECO:0007669"/>
    <property type="project" value="InterPro"/>
</dbReference>
<dbReference type="Pfam" id="PF19300">
    <property type="entry name" value="BPD_transp_1_N"/>
    <property type="match status" value="1"/>
</dbReference>
<comment type="similarity">
    <text evidence="7">Belongs to the binding-protein-dependent transport system permease family.</text>
</comment>
<dbReference type="Proteomes" id="UP000184731">
    <property type="component" value="Chromosome"/>
</dbReference>
<keyword evidence="10" id="KW-1185">Reference proteome</keyword>
<gene>
    <name evidence="9" type="ORF">AXG55_13010</name>
</gene>
<dbReference type="AlphaFoldDB" id="A0A1L4D3I4"/>
<feature type="transmembrane region" description="Helical" evidence="7">
    <location>
        <begin position="99"/>
        <end position="122"/>
    </location>
</feature>
<evidence type="ECO:0000259" key="8">
    <source>
        <dbReference type="PROSITE" id="PS50928"/>
    </source>
</evidence>
<keyword evidence="4 7" id="KW-0812">Transmembrane</keyword>
<protein>
    <recommendedName>
        <fullName evidence="8">ABC transmembrane type-1 domain-containing protein</fullName>
    </recommendedName>
</protein>
<dbReference type="STRING" id="1915309.AXG55_13010"/>
<feature type="transmembrane region" description="Helical" evidence="7">
    <location>
        <begin position="169"/>
        <end position="187"/>
    </location>
</feature>
<evidence type="ECO:0000256" key="3">
    <source>
        <dbReference type="ARBA" id="ARBA00022475"/>
    </source>
</evidence>
<evidence type="ECO:0000256" key="7">
    <source>
        <dbReference type="RuleBase" id="RU363032"/>
    </source>
</evidence>
<dbReference type="OrthoDB" id="5289542at2"/>
<organism evidence="9 10">
    <name type="scientific">Silvanigrella aquatica</name>
    <dbReference type="NCBI Taxonomy" id="1915309"/>
    <lineage>
        <taxon>Bacteria</taxon>
        <taxon>Pseudomonadati</taxon>
        <taxon>Bdellovibrionota</taxon>
        <taxon>Oligoflexia</taxon>
        <taxon>Silvanigrellales</taxon>
        <taxon>Silvanigrellaceae</taxon>
        <taxon>Silvanigrella</taxon>
    </lineage>
</organism>
<keyword evidence="3" id="KW-1003">Cell membrane</keyword>
<dbReference type="GO" id="GO:0005886">
    <property type="term" value="C:plasma membrane"/>
    <property type="evidence" value="ECO:0007669"/>
    <property type="project" value="UniProtKB-SubCell"/>
</dbReference>
<dbReference type="PANTHER" id="PTHR43163">
    <property type="entry name" value="DIPEPTIDE TRANSPORT SYSTEM PERMEASE PROTEIN DPPB-RELATED"/>
    <property type="match status" value="1"/>
</dbReference>
<sequence length="306" mass="33892">MLKVISQRFLQLIAVLWGVSTIVFFLQRMIPGSPADTVLGVDASDINKIEWLTKYGFNEPIWKQYIHFMTQLCQGDFGKSYAGYLSVTDIILPRLWETIQLATVAFIFSILFATFIGIISAAHAGKFTDKASAIFSLLAISAPSFIIGPILMWIFAVKFNIFPLMGNEGFNSFILPSVTLGASLAAFSSRMIRSGIVDVLQEDYIRTAKSKGLSQFTILTKHALRNALLPTLTVLGMQLGVLLSGTVITEQIFNWPGLGSLVVEAVQQREYNIVSGCVIIMATIYVTCNLLVDILYRVFDPRVRLS</sequence>
<feature type="transmembrane region" description="Helical" evidence="7">
    <location>
        <begin position="273"/>
        <end position="296"/>
    </location>
</feature>
<evidence type="ECO:0000256" key="6">
    <source>
        <dbReference type="ARBA" id="ARBA00023136"/>
    </source>
</evidence>
<keyword evidence="2 7" id="KW-0813">Transport</keyword>
<keyword evidence="5 7" id="KW-1133">Transmembrane helix</keyword>
<evidence type="ECO:0000256" key="1">
    <source>
        <dbReference type="ARBA" id="ARBA00004651"/>
    </source>
</evidence>
<dbReference type="KEGG" id="saqi:AXG55_13010"/>
<feature type="transmembrane region" description="Helical" evidence="7">
    <location>
        <begin position="12"/>
        <end position="30"/>
    </location>
</feature>
<evidence type="ECO:0000256" key="2">
    <source>
        <dbReference type="ARBA" id="ARBA00022448"/>
    </source>
</evidence>
<evidence type="ECO:0000313" key="10">
    <source>
        <dbReference type="Proteomes" id="UP000184731"/>
    </source>
</evidence>
<dbReference type="RefSeq" id="WP_148698524.1">
    <property type="nucleotide sequence ID" value="NZ_CP017834.1"/>
</dbReference>
<dbReference type="Gene3D" id="1.10.3720.10">
    <property type="entry name" value="MetI-like"/>
    <property type="match status" value="1"/>
</dbReference>
<dbReference type="InterPro" id="IPR035906">
    <property type="entry name" value="MetI-like_sf"/>
</dbReference>
<dbReference type="InterPro" id="IPR045621">
    <property type="entry name" value="BPD_transp_1_N"/>
</dbReference>
<feature type="domain" description="ABC transmembrane type-1" evidence="8">
    <location>
        <begin position="95"/>
        <end position="296"/>
    </location>
</feature>
<evidence type="ECO:0000256" key="4">
    <source>
        <dbReference type="ARBA" id="ARBA00022692"/>
    </source>
</evidence>
<dbReference type="EMBL" id="CP017834">
    <property type="protein sequence ID" value="APJ04766.1"/>
    <property type="molecule type" value="Genomic_DNA"/>
</dbReference>
<dbReference type="CDD" id="cd06261">
    <property type="entry name" value="TM_PBP2"/>
    <property type="match status" value="1"/>
</dbReference>
<comment type="subcellular location">
    <subcellularLocation>
        <location evidence="1 7">Cell membrane</location>
        <topology evidence="1 7">Multi-pass membrane protein</topology>
    </subcellularLocation>
</comment>
<name>A0A1L4D3I4_9BACT</name>